<evidence type="ECO:0000313" key="13">
    <source>
        <dbReference type="Proteomes" id="UP000054477"/>
    </source>
</evidence>
<keyword evidence="5 9" id="KW-0812">Transmembrane</keyword>
<evidence type="ECO:0000313" key="12">
    <source>
        <dbReference type="EMBL" id="KIJ97841.1"/>
    </source>
</evidence>
<dbReference type="HOGENOM" id="CLU_1562700_0_0_1"/>
<feature type="region of interest" description="Disordered" evidence="10">
    <location>
        <begin position="162"/>
        <end position="183"/>
    </location>
</feature>
<protein>
    <recommendedName>
        <fullName evidence="9">Cytochrome c oxidase assembly factor 3</fullName>
    </recommendedName>
</protein>
<reference evidence="13" key="2">
    <citation type="submission" date="2015-01" db="EMBL/GenBank/DDBJ databases">
        <title>Evolutionary Origins and Diversification of the Mycorrhizal Mutualists.</title>
        <authorList>
            <consortium name="DOE Joint Genome Institute"/>
            <consortium name="Mycorrhizal Genomics Consortium"/>
            <person name="Kohler A."/>
            <person name="Kuo A."/>
            <person name="Nagy L.G."/>
            <person name="Floudas D."/>
            <person name="Copeland A."/>
            <person name="Barry K.W."/>
            <person name="Cichocki N."/>
            <person name="Veneault-Fourrey C."/>
            <person name="LaButti K."/>
            <person name="Lindquist E.A."/>
            <person name="Lipzen A."/>
            <person name="Lundell T."/>
            <person name="Morin E."/>
            <person name="Murat C."/>
            <person name="Riley R."/>
            <person name="Ohm R."/>
            <person name="Sun H."/>
            <person name="Tunlid A."/>
            <person name="Henrissat B."/>
            <person name="Grigoriev I.V."/>
            <person name="Hibbett D.S."/>
            <person name="Martin F."/>
        </authorList>
    </citation>
    <scope>NUCLEOTIDE SEQUENCE [LARGE SCALE GENOMIC DNA]</scope>
    <source>
        <strain evidence="13">LaAM-08-1</strain>
    </source>
</reference>
<evidence type="ECO:0000256" key="9">
    <source>
        <dbReference type="RuleBase" id="RU367056"/>
    </source>
</evidence>
<keyword evidence="7 9" id="KW-0496">Mitochondrion</keyword>
<dbReference type="PANTHER" id="PTHR15642">
    <property type="entry name" value="CYTOCHROME C OXIDASE ASSEMBLY FACTOR 3, MITOCHONDRIAL"/>
    <property type="match status" value="1"/>
</dbReference>
<feature type="domain" description="Cytochrome c oxidase assembly factor 3 mitochondrial coiled-coil" evidence="11">
    <location>
        <begin position="24"/>
        <end position="69"/>
    </location>
</feature>
<reference evidence="12 13" key="1">
    <citation type="submission" date="2014-04" db="EMBL/GenBank/DDBJ databases">
        <authorList>
            <consortium name="DOE Joint Genome Institute"/>
            <person name="Kuo A."/>
            <person name="Kohler A."/>
            <person name="Nagy L.G."/>
            <person name="Floudas D."/>
            <person name="Copeland A."/>
            <person name="Barry K.W."/>
            <person name="Cichocki N."/>
            <person name="Veneault-Fourrey C."/>
            <person name="LaButti K."/>
            <person name="Lindquist E.A."/>
            <person name="Lipzen A."/>
            <person name="Lundell T."/>
            <person name="Morin E."/>
            <person name="Murat C."/>
            <person name="Sun H."/>
            <person name="Tunlid A."/>
            <person name="Henrissat B."/>
            <person name="Grigoriev I.V."/>
            <person name="Hibbett D.S."/>
            <person name="Martin F."/>
            <person name="Nordberg H.P."/>
            <person name="Cantor M.N."/>
            <person name="Hua S.X."/>
        </authorList>
    </citation>
    <scope>NUCLEOTIDE SEQUENCE [LARGE SCALE GENOMIC DNA]</scope>
    <source>
        <strain evidence="12 13">LaAM-08-1</strain>
    </source>
</reference>
<comment type="function">
    <text evidence="1 9">Required for assembly of cytochrome c oxidase (complex IV).</text>
</comment>
<dbReference type="InterPro" id="IPR018628">
    <property type="entry name" value="Coa3_CC"/>
</dbReference>
<dbReference type="OrthoDB" id="10018333at2759"/>
<comment type="subcellular location">
    <subcellularLocation>
        <location evidence="2">Mitochondrion membrane</location>
        <topology evidence="2">Single-pass membrane protein</topology>
    </subcellularLocation>
</comment>
<dbReference type="InterPro" id="IPR041752">
    <property type="entry name" value="Coa3"/>
</dbReference>
<keyword evidence="8 9" id="KW-0472">Membrane</keyword>
<comment type="similarity">
    <text evidence="3 9">Belongs to the COA3 family.</text>
</comment>
<evidence type="ECO:0000256" key="8">
    <source>
        <dbReference type="ARBA" id="ARBA00023136"/>
    </source>
</evidence>
<keyword evidence="6 9" id="KW-1133">Transmembrane helix</keyword>
<evidence type="ECO:0000256" key="7">
    <source>
        <dbReference type="ARBA" id="ARBA00023128"/>
    </source>
</evidence>
<evidence type="ECO:0000256" key="6">
    <source>
        <dbReference type="ARBA" id="ARBA00022989"/>
    </source>
</evidence>
<dbReference type="GO" id="GO:0033617">
    <property type="term" value="P:mitochondrial respiratory chain complex IV assembly"/>
    <property type="evidence" value="ECO:0007669"/>
    <property type="project" value="UniProtKB-UniRule"/>
</dbReference>
<dbReference type="Pfam" id="PF09813">
    <property type="entry name" value="Coa3_cc"/>
    <property type="match status" value="1"/>
</dbReference>
<evidence type="ECO:0000256" key="4">
    <source>
        <dbReference type="ARBA" id="ARBA00011351"/>
    </source>
</evidence>
<dbReference type="GO" id="GO:0005743">
    <property type="term" value="C:mitochondrial inner membrane"/>
    <property type="evidence" value="ECO:0007669"/>
    <property type="project" value="UniProtKB-UniRule"/>
</dbReference>
<dbReference type="Proteomes" id="UP000054477">
    <property type="component" value="Unassembled WGS sequence"/>
</dbReference>
<evidence type="ECO:0000259" key="11">
    <source>
        <dbReference type="Pfam" id="PF09813"/>
    </source>
</evidence>
<proteinExistence type="inferred from homology"/>
<feature type="transmembrane region" description="Helical" evidence="9">
    <location>
        <begin position="37"/>
        <end position="55"/>
    </location>
</feature>
<comment type="subunit">
    <text evidence="4 9">Component of 250-400 kDa complexes called cytochrome oxidase assembly intermediates or COA complexes.</text>
</comment>
<evidence type="ECO:0000256" key="5">
    <source>
        <dbReference type="ARBA" id="ARBA00022692"/>
    </source>
</evidence>
<evidence type="ECO:0000256" key="2">
    <source>
        <dbReference type="ARBA" id="ARBA00004304"/>
    </source>
</evidence>
<dbReference type="AlphaFoldDB" id="A0A0C9XJQ9"/>
<keyword evidence="13" id="KW-1185">Reference proteome</keyword>
<dbReference type="EMBL" id="KN838682">
    <property type="protein sequence ID" value="KIJ97841.1"/>
    <property type="molecule type" value="Genomic_DNA"/>
</dbReference>
<evidence type="ECO:0000256" key="10">
    <source>
        <dbReference type="SAM" id="MobiDB-lite"/>
    </source>
</evidence>
<gene>
    <name evidence="12" type="ORF">K443DRAFT_104934</name>
</gene>
<organism evidence="12 13">
    <name type="scientific">Laccaria amethystina LaAM-08-1</name>
    <dbReference type="NCBI Taxonomy" id="1095629"/>
    <lineage>
        <taxon>Eukaryota</taxon>
        <taxon>Fungi</taxon>
        <taxon>Dikarya</taxon>
        <taxon>Basidiomycota</taxon>
        <taxon>Agaricomycotina</taxon>
        <taxon>Agaricomycetes</taxon>
        <taxon>Agaricomycetidae</taxon>
        <taxon>Agaricales</taxon>
        <taxon>Agaricineae</taxon>
        <taxon>Hydnangiaceae</taxon>
        <taxon>Laccaria</taxon>
    </lineage>
</organism>
<accession>A0A0C9XJQ9</accession>
<keyword evidence="9" id="KW-0999">Mitochondrion inner membrane</keyword>
<dbReference type="STRING" id="1095629.A0A0C9XJQ9"/>
<dbReference type="PANTHER" id="PTHR15642:SF3">
    <property type="entry name" value="CYTOCHROME C OXIDASE ASSEMBLY FACTOR 3 HOMOLOG, MITOCHONDRIAL"/>
    <property type="match status" value="1"/>
</dbReference>
<evidence type="ECO:0000256" key="3">
    <source>
        <dbReference type="ARBA" id="ARBA00007035"/>
    </source>
</evidence>
<evidence type="ECO:0000256" key="1">
    <source>
        <dbReference type="ARBA" id="ARBA00003064"/>
    </source>
</evidence>
<sequence>MSQYVDRRAAAKSYRPTAGAMSPGLQRARAPYRVKNALLGLTLGAFAVGIWAYSISAVKQDVFDDIDDEAKALREAGVGANKTGAAAVAGTTGSTTVGLASTSTTTQGLVEDRTKDLVKLGGDAGVLERTESARGLLQLLDQRFPWLLDPQRKTFVWGAPPVDNVGKMRDTSSSSSPSSSHKV</sequence>
<feature type="compositionally biased region" description="Low complexity" evidence="10">
    <location>
        <begin position="172"/>
        <end position="183"/>
    </location>
</feature>
<name>A0A0C9XJQ9_9AGAR</name>